<organism evidence="12 13">
    <name type="scientific">Coilia grayii</name>
    <name type="common">Gray's grenadier anchovy</name>
    <dbReference type="NCBI Taxonomy" id="363190"/>
    <lineage>
        <taxon>Eukaryota</taxon>
        <taxon>Metazoa</taxon>
        <taxon>Chordata</taxon>
        <taxon>Craniata</taxon>
        <taxon>Vertebrata</taxon>
        <taxon>Euteleostomi</taxon>
        <taxon>Actinopterygii</taxon>
        <taxon>Neopterygii</taxon>
        <taxon>Teleostei</taxon>
        <taxon>Clupei</taxon>
        <taxon>Clupeiformes</taxon>
        <taxon>Clupeoidei</taxon>
        <taxon>Engraulidae</taxon>
        <taxon>Coilinae</taxon>
        <taxon>Coilia</taxon>
    </lineage>
</organism>
<dbReference type="InterPro" id="IPR016201">
    <property type="entry name" value="PSI"/>
</dbReference>
<evidence type="ECO:0000256" key="1">
    <source>
        <dbReference type="ARBA" id="ARBA00004370"/>
    </source>
</evidence>
<dbReference type="FunFam" id="3.30.1680.10:FF:000013">
    <property type="entry name" value="Semaphorin 4D"/>
    <property type="match status" value="1"/>
</dbReference>
<dbReference type="PANTHER" id="PTHR11036">
    <property type="entry name" value="SEMAPHORIN"/>
    <property type="match status" value="1"/>
</dbReference>
<comment type="caution">
    <text evidence="12">The sequence shown here is derived from an EMBL/GenBank/DDBJ whole genome shotgun (WGS) entry which is preliminary data.</text>
</comment>
<dbReference type="InterPro" id="IPR002165">
    <property type="entry name" value="Plexin_repeat"/>
</dbReference>
<dbReference type="EMBL" id="JBHFQA010000004">
    <property type="protein sequence ID" value="KAL2099625.1"/>
    <property type="molecule type" value="Genomic_DNA"/>
</dbReference>
<evidence type="ECO:0000256" key="6">
    <source>
        <dbReference type="PROSITE-ProRule" id="PRU00352"/>
    </source>
</evidence>
<feature type="domain" description="Ig-like" evidence="10">
    <location>
        <begin position="553"/>
        <end position="637"/>
    </location>
</feature>
<dbReference type="PANTHER" id="PTHR11036:SF18">
    <property type="entry name" value="SEMAPHORIN-4D"/>
    <property type="match status" value="1"/>
</dbReference>
<gene>
    <name evidence="12" type="ORF">ACEWY4_004019</name>
</gene>
<evidence type="ECO:0000313" key="13">
    <source>
        <dbReference type="Proteomes" id="UP001591681"/>
    </source>
</evidence>
<keyword evidence="5" id="KW-0325">Glycoprotein</keyword>
<dbReference type="InterPro" id="IPR007110">
    <property type="entry name" value="Ig-like_dom"/>
</dbReference>
<dbReference type="SUPFAM" id="SSF48726">
    <property type="entry name" value="Immunoglobulin"/>
    <property type="match status" value="1"/>
</dbReference>
<dbReference type="InterPro" id="IPR015943">
    <property type="entry name" value="WD40/YVTN_repeat-like_dom_sf"/>
</dbReference>
<keyword evidence="9" id="KW-0732">Signal</keyword>
<accession>A0ABD1KKC3</accession>
<evidence type="ECO:0008006" key="14">
    <source>
        <dbReference type="Google" id="ProtNLM"/>
    </source>
</evidence>
<keyword evidence="8" id="KW-0812">Transmembrane</keyword>
<name>A0ABD1KKC3_9TELE</name>
<evidence type="ECO:0000259" key="10">
    <source>
        <dbReference type="PROSITE" id="PS50835"/>
    </source>
</evidence>
<evidence type="ECO:0000256" key="3">
    <source>
        <dbReference type="ARBA" id="ARBA00023136"/>
    </source>
</evidence>
<dbReference type="Proteomes" id="UP001591681">
    <property type="component" value="Unassembled WGS sequence"/>
</dbReference>
<dbReference type="AlphaFoldDB" id="A0ABD1KKC3"/>
<dbReference type="Gene3D" id="3.30.1680.10">
    <property type="entry name" value="ligand-binding face of the semaphorins, domain 2"/>
    <property type="match status" value="1"/>
</dbReference>
<dbReference type="InterPro" id="IPR013783">
    <property type="entry name" value="Ig-like_fold"/>
</dbReference>
<comment type="subcellular location">
    <subcellularLocation>
        <location evidence="1">Membrane</location>
    </subcellularLocation>
</comment>
<dbReference type="InterPro" id="IPR036179">
    <property type="entry name" value="Ig-like_dom_sf"/>
</dbReference>
<dbReference type="Gene3D" id="2.60.40.10">
    <property type="entry name" value="Immunoglobulins"/>
    <property type="match status" value="1"/>
</dbReference>
<dbReference type="Pfam" id="PF01403">
    <property type="entry name" value="Sema"/>
    <property type="match status" value="1"/>
</dbReference>
<dbReference type="GO" id="GO:0016020">
    <property type="term" value="C:membrane"/>
    <property type="evidence" value="ECO:0007669"/>
    <property type="project" value="UniProtKB-SubCell"/>
</dbReference>
<evidence type="ECO:0000256" key="8">
    <source>
        <dbReference type="SAM" id="Phobius"/>
    </source>
</evidence>
<dbReference type="InterPro" id="IPR036352">
    <property type="entry name" value="Semap_dom_sf"/>
</dbReference>
<feature type="signal peptide" evidence="9">
    <location>
        <begin position="1"/>
        <end position="18"/>
    </location>
</feature>
<feature type="compositionally biased region" description="Low complexity" evidence="7">
    <location>
        <begin position="660"/>
        <end position="689"/>
    </location>
</feature>
<dbReference type="GO" id="GO:0007411">
    <property type="term" value="P:axon guidance"/>
    <property type="evidence" value="ECO:0007669"/>
    <property type="project" value="UniProtKB-ARBA"/>
</dbReference>
<feature type="chain" id="PRO_5044777376" description="Semaphorin-4D" evidence="9">
    <location>
        <begin position="19"/>
        <end position="887"/>
    </location>
</feature>
<dbReference type="PROSITE" id="PS50835">
    <property type="entry name" value="IG_LIKE"/>
    <property type="match status" value="1"/>
</dbReference>
<comment type="similarity">
    <text evidence="2">Belongs to the semaphorin family.</text>
</comment>
<keyword evidence="3 8" id="KW-0472">Membrane</keyword>
<feature type="region of interest" description="Disordered" evidence="7">
    <location>
        <begin position="651"/>
        <end position="743"/>
    </location>
</feature>
<feature type="transmembrane region" description="Helical" evidence="8">
    <location>
        <begin position="760"/>
        <end position="781"/>
    </location>
</feature>
<dbReference type="Pfam" id="PF01437">
    <property type="entry name" value="PSI"/>
    <property type="match status" value="1"/>
</dbReference>
<evidence type="ECO:0000256" key="7">
    <source>
        <dbReference type="SAM" id="MobiDB-lite"/>
    </source>
</evidence>
<feature type="compositionally biased region" description="Low complexity" evidence="7">
    <location>
        <begin position="705"/>
        <end position="720"/>
    </location>
</feature>
<dbReference type="SMART" id="SM00423">
    <property type="entry name" value="PSI"/>
    <property type="match status" value="1"/>
</dbReference>
<evidence type="ECO:0000313" key="12">
    <source>
        <dbReference type="EMBL" id="KAL2099625.1"/>
    </source>
</evidence>
<evidence type="ECO:0000256" key="4">
    <source>
        <dbReference type="ARBA" id="ARBA00023157"/>
    </source>
</evidence>
<keyword evidence="13" id="KW-1185">Reference proteome</keyword>
<dbReference type="InterPro" id="IPR001627">
    <property type="entry name" value="Semap_dom"/>
</dbReference>
<keyword evidence="8" id="KW-1133">Transmembrane helix</keyword>
<feature type="region of interest" description="Disordered" evidence="7">
    <location>
        <begin position="840"/>
        <end position="887"/>
    </location>
</feature>
<dbReference type="FunFam" id="2.130.10.10:FF:000120">
    <property type="entry name" value="Semaphorin 4D"/>
    <property type="match status" value="1"/>
</dbReference>
<dbReference type="SMART" id="SM00630">
    <property type="entry name" value="Sema"/>
    <property type="match status" value="1"/>
</dbReference>
<dbReference type="PROSITE" id="PS51004">
    <property type="entry name" value="SEMA"/>
    <property type="match status" value="1"/>
</dbReference>
<evidence type="ECO:0000256" key="2">
    <source>
        <dbReference type="ARBA" id="ARBA00009492"/>
    </source>
</evidence>
<dbReference type="InterPro" id="IPR027231">
    <property type="entry name" value="Semaphorin"/>
</dbReference>
<evidence type="ECO:0000256" key="5">
    <source>
        <dbReference type="ARBA" id="ARBA00023180"/>
    </source>
</evidence>
<feature type="domain" description="Sema" evidence="11">
    <location>
        <begin position="19"/>
        <end position="497"/>
    </location>
</feature>
<dbReference type="SUPFAM" id="SSF101912">
    <property type="entry name" value="Sema domain"/>
    <property type="match status" value="1"/>
</dbReference>
<evidence type="ECO:0000259" key="11">
    <source>
        <dbReference type="PROSITE" id="PS51004"/>
    </source>
</evidence>
<keyword evidence="4" id="KW-1015">Disulfide bond</keyword>
<sequence>MAFGVLGVFLGLLLEVSTHGPSSGPRTSWKHEDVNLVEFSEPGVFNYSTLLLSEEREVLYAGAREAIFELSMKDVAIRKNKVIWKVPQTHMDRCIAKGKSKETECLNYIRVLQVLNKDSLYVCGTHAFQPQCDHLTLKDFKLQEKQEDGRGKCSFDPAQSFTTVMVDGELYSGTAYNFLGSEPIISRYSLSQSLLRTEYSTSWLNEPSFVFADVIRESKNSADGEDDKIYYFFTEVSVEYEFYGKLMIPRIARVCKGDLGGQRTLQKKWTSFLKAKLVCSMPELNFVFNVVHDVFILKTPDWRETVIYGVFTSQWANVGLSAVCAYNMSSVEEVFSKGKYMQKATVEQSHTKWVRYNGITPNPRPGACINNHNRLQNISSSLHLPDKTLQFVKDHPLLEDPVLPIGSGPRLITKDVNYTQIAVERVRALDNNVYDILFTGTDKGVLHKSVVYEGEVHTVEEIQLLKNAEAIKTLLLSTQGGRFLYAGSDSGVVQSPTAFCEKYPTCGDCILARDPYCAWDPRTSACVNIFSNPDATDFRHLIQSLSGEADRCPPARRLKVKEYRDMVVKPGSSAELPCPLLSNRAIALWKVNSSVLTEASQFHLMSDTGLLIYSVGPEEQGVYECWSVERAASKDFSKLVAGYRLSLLMPVKPRSPGHLPRSSSSSSTASTSSTASSRAKAARTPTAPAEGNHFPSATPLLTSALPSSTQQTPPLTPALSSNIDHTDSAPLQPMAPSSNAPGTKTLDPSAEYLQHDNSGALLFLFLLFFLLFLAALAYNCYMRYLPAPCLRLRAALLGTQKKPQPEYAACEAGLMEMPAEKPDLTEQLFQNGAQLRALRDTGYETEPECGNGQVPSQEGYGGDKSPPKERPFDVDCVSQPIEYADAD</sequence>
<comment type="caution">
    <text evidence="6">Lacks conserved residue(s) required for the propagation of feature annotation.</text>
</comment>
<dbReference type="SUPFAM" id="SSF103575">
    <property type="entry name" value="Plexin repeat"/>
    <property type="match status" value="1"/>
</dbReference>
<evidence type="ECO:0000256" key="9">
    <source>
        <dbReference type="SAM" id="SignalP"/>
    </source>
</evidence>
<reference evidence="12 13" key="1">
    <citation type="submission" date="2024-09" db="EMBL/GenBank/DDBJ databases">
        <title>A chromosome-level genome assembly of Gray's grenadier anchovy, Coilia grayii.</title>
        <authorList>
            <person name="Fu Z."/>
        </authorList>
    </citation>
    <scope>NUCLEOTIDE SEQUENCE [LARGE SCALE GENOMIC DNA]</scope>
    <source>
        <strain evidence="12">G4</strain>
        <tissue evidence="12">Muscle</tissue>
    </source>
</reference>
<protein>
    <recommendedName>
        <fullName evidence="14">Semaphorin-4D</fullName>
    </recommendedName>
</protein>
<proteinExistence type="inferred from homology"/>
<dbReference type="Gene3D" id="2.130.10.10">
    <property type="entry name" value="YVTN repeat-like/Quinoprotein amine dehydrogenase"/>
    <property type="match status" value="1"/>
</dbReference>